<dbReference type="GO" id="GO:0034452">
    <property type="term" value="F:dynactin binding"/>
    <property type="evidence" value="ECO:0007669"/>
    <property type="project" value="TreeGrafter"/>
</dbReference>
<feature type="coiled-coil region" evidence="3">
    <location>
        <begin position="85"/>
        <end position="160"/>
    </location>
</feature>
<evidence type="ECO:0000313" key="6">
    <source>
        <dbReference type="WBParaSite" id="ACRNAN_scaffold7936.g12727.t1"/>
    </source>
</evidence>
<dbReference type="PROSITE" id="PS50106">
    <property type="entry name" value="PDZ"/>
    <property type="match status" value="1"/>
</dbReference>
<organism evidence="5 6">
    <name type="scientific">Acrobeloides nanus</name>
    <dbReference type="NCBI Taxonomy" id="290746"/>
    <lineage>
        <taxon>Eukaryota</taxon>
        <taxon>Metazoa</taxon>
        <taxon>Ecdysozoa</taxon>
        <taxon>Nematoda</taxon>
        <taxon>Chromadorea</taxon>
        <taxon>Rhabditida</taxon>
        <taxon>Tylenchina</taxon>
        <taxon>Cephalobomorpha</taxon>
        <taxon>Cephaloboidea</taxon>
        <taxon>Cephalobidae</taxon>
        <taxon>Acrobeloides</taxon>
    </lineage>
</organism>
<dbReference type="Gene3D" id="6.10.250.2470">
    <property type="match status" value="1"/>
</dbReference>
<dbReference type="InterPro" id="IPR018477">
    <property type="entry name" value="BICD"/>
</dbReference>
<dbReference type="SMART" id="SM00228">
    <property type="entry name" value="PDZ"/>
    <property type="match status" value="1"/>
</dbReference>
<accession>A0A914EI80</accession>
<proteinExistence type="inferred from homology"/>
<evidence type="ECO:0000256" key="2">
    <source>
        <dbReference type="ARBA" id="ARBA00023054"/>
    </source>
</evidence>
<dbReference type="GO" id="GO:0005829">
    <property type="term" value="C:cytosol"/>
    <property type="evidence" value="ECO:0007669"/>
    <property type="project" value="TreeGrafter"/>
</dbReference>
<keyword evidence="5" id="KW-1185">Reference proteome</keyword>
<dbReference type="GO" id="GO:0008093">
    <property type="term" value="F:cytoskeletal anchor activity"/>
    <property type="evidence" value="ECO:0007669"/>
    <property type="project" value="InterPro"/>
</dbReference>
<dbReference type="Pfam" id="PF00595">
    <property type="entry name" value="PDZ"/>
    <property type="match status" value="1"/>
</dbReference>
<sequence length="344" mass="39811">MYAPIELKLKKSYGEETYGFSISTTENLVHFVRGIIENGIASRNGIKEGDCILAINKATIHMRLKNQEATSLIKQNPKQVHLLILKKAQYELESLEALRAKLLKLEEELNKSRNVEQSLAADKQKLEQENEVLRQKVSDLQASQKEYDFMKVEISQLIEDQELVEAENHKFIQFQLLTDLQIEEALSSTKDQDIDKSELLQQNNKLKVLHNIRKEQIAKLRSVLKSNKISPDTALQNLKNKYETKQKIQDETLEKLRRELKQFKLNAETSSSQSTSYTARCEELQAQVESLEHSLKTAEEERETLNSLLRTTIQQNEELTERLKVLEQGNERRPSRITMPPQKV</sequence>
<dbReference type="GO" id="GO:0072393">
    <property type="term" value="P:microtubule anchoring at microtubule organizing center"/>
    <property type="evidence" value="ECO:0007669"/>
    <property type="project" value="TreeGrafter"/>
</dbReference>
<dbReference type="CDD" id="cd00136">
    <property type="entry name" value="PDZ_canonical"/>
    <property type="match status" value="1"/>
</dbReference>
<comment type="similarity">
    <text evidence="1">Belongs to the BicD family.</text>
</comment>
<dbReference type="PANTHER" id="PTHR31233">
    <property type="entry name" value="BICAUDAL D FAMILY MEMBER"/>
    <property type="match status" value="1"/>
</dbReference>
<feature type="coiled-coil region" evidence="3">
    <location>
        <begin position="235"/>
        <end position="329"/>
    </location>
</feature>
<dbReference type="Pfam" id="PF09730">
    <property type="entry name" value="BicD"/>
    <property type="match status" value="1"/>
</dbReference>
<dbReference type="PANTHER" id="PTHR31233:SF6">
    <property type="entry name" value="PROTEIN BICAUDAL D"/>
    <property type="match status" value="1"/>
</dbReference>
<reference evidence="6" key="1">
    <citation type="submission" date="2022-11" db="UniProtKB">
        <authorList>
            <consortium name="WormBaseParasite"/>
        </authorList>
    </citation>
    <scope>IDENTIFICATION</scope>
</reference>
<dbReference type="InterPro" id="IPR036034">
    <property type="entry name" value="PDZ_sf"/>
</dbReference>
<dbReference type="AlphaFoldDB" id="A0A914EI80"/>
<dbReference type="GO" id="GO:0070840">
    <property type="term" value="F:dynein complex binding"/>
    <property type="evidence" value="ECO:0007669"/>
    <property type="project" value="InterPro"/>
</dbReference>
<dbReference type="GO" id="GO:0070507">
    <property type="term" value="P:regulation of microtubule cytoskeleton organization"/>
    <property type="evidence" value="ECO:0007669"/>
    <property type="project" value="TreeGrafter"/>
</dbReference>
<evidence type="ECO:0000313" key="5">
    <source>
        <dbReference type="Proteomes" id="UP000887540"/>
    </source>
</evidence>
<dbReference type="SUPFAM" id="SSF50156">
    <property type="entry name" value="PDZ domain-like"/>
    <property type="match status" value="1"/>
</dbReference>
<evidence type="ECO:0000259" key="4">
    <source>
        <dbReference type="PROSITE" id="PS50106"/>
    </source>
</evidence>
<dbReference type="GO" id="GO:0005794">
    <property type="term" value="C:Golgi apparatus"/>
    <property type="evidence" value="ECO:0007669"/>
    <property type="project" value="TreeGrafter"/>
</dbReference>
<name>A0A914EI80_9BILA</name>
<keyword evidence="2 3" id="KW-0175">Coiled coil</keyword>
<feature type="domain" description="PDZ" evidence="4">
    <location>
        <begin position="6"/>
        <end position="88"/>
    </location>
</feature>
<dbReference type="InterPro" id="IPR001478">
    <property type="entry name" value="PDZ"/>
</dbReference>
<dbReference type="Proteomes" id="UP000887540">
    <property type="component" value="Unplaced"/>
</dbReference>
<evidence type="ECO:0000256" key="3">
    <source>
        <dbReference type="SAM" id="Coils"/>
    </source>
</evidence>
<protein>
    <submittedName>
        <fullName evidence="6">PDZ domain-containing protein</fullName>
    </submittedName>
</protein>
<dbReference type="Gene3D" id="2.30.42.10">
    <property type="match status" value="1"/>
</dbReference>
<dbReference type="WBParaSite" id="ACRNAN_scaffold7936.g12727.t1">
    <property type="protein sequence ID" value="ACRNAN_scaffold7936.g12727.t1"/>
    <property type="gene ID" value="ACRNAN_scaffold7936.g12727"/>
</dbReference>
<evidence type="ECO:0000256" key="1">
    <source>
        <dbReference type="ARBA" id="ARBA00010061"/>
    </source>
</evidence>